<evidence type="ECO:0000256" key="1">
    <source>
        <dbReference type="ARBA" id="ARBA00005233"/>
    </source>
</evidence>
<accession>A0A928DQY4</accession>
<dbReference type="InterPro" id="IPR000983">
    <property type="entry name" value="Bac_GSPG_pilin"/>
</dbReference>
<evidence type="ECO:0000256" key="2">
    <source>
        <dbReference type="ARBA" id="ARBA00022481"/>
    </source>
</evidence>
<reference evidence="4" key="1">
    <citation type="submission" date="2019-04" db="EMBL/GenBank/DDBJ databases">
        <title>Evolution of Biomass-Degrading Anaerobic Consortia Revealed by Metagenomics.</title>
        <authorList>
            <person name="Peng X."/>
        </authorList>
    </citation>
    <scope>NUCLEOTIDE SEQUENCE</scope>
    <source>
        <strain evidence="4">SIG66</strain>
    </source>
</reference>
<protein>
    <submittedName>
        <fullName evidence="4">Pilin</fullName>
    </submittedName>
</protein>
<sequence>MKQGFTLIELMVVVLIIGILSSVALPQYQKSVEKARAAEALSTLGSLYRQYESCRLEHRDKRQCDQAGDFKNFTIRPPGTKVADECYETKEWRYCPPGQSDIRAYRISSGGIKGVLTIWGYGYGSSGKDCLGTITCDNEDDASFCKTLGFTAKQTGCSGFVKP</sequence>
<name>A0A928DQY4_9BACT</name>
<dbReference type="NCBIfam" id="TIGR02532">
    <property type="entry name" value="IV_pilin_GFxxxE"/>
    <property type="match status" value="1"/>
</dbReference>
<evidence type="ECO:0000313" key="5">
    <source>
        <dbReference type="Proteomes" id="UP000725649"/>
    </source>
</evidence>
<dbReference type="InterPro" id="IPR012902">
    <property type="entry name" value="N_methyl_site"/>
</dbReference>
<dbReference type="GO" id="GO:0043107">
    <property type="term" value="P:type IV pilus-dependent motility"/>
    <property type="evidence" value="ECO:0007669"/>
    <property type="project" value="TreeGrafter"/>
</dbReference>
<keyword evidence="3" id="KW-0472">Membrane</keyword>
<proteinExistence type="inferred from homology"/>
<dbReference type="Gene3D" id="3.30.700.10">
    <property type="entry name" value="Glycoprotein, Type 4 Pilin"/>
    <property type="match status" value="1"/>
</dbReference>
<evidence type="ECO:0000256" key="3">
    <source>
        <dbReference type="SAM" id="Phobius"/>
    </source>
</evidence>
<dbReference type="PROSITE" id="PS00409">
    <property type="entry name" value="PROKAR_NTER_METHYL"/>
    <property type="match status" value="1"/>
</dbReference>
<dbReference type="Proteomes" id="UP000725649">
    <property type="component" value="Unassembled WGS sequence"/>
</dbReference>
<dbReference type="PRINTS" id="PR00813">
    <property type="entry name" value="BCTERIALGSPG"/>
</dbReference>
<keyword evidence="3" id="KW-0812">Transmembrane</keyword>
<dbReference type="GO" id="GO:0015628">
    <property type="term" value="P:protein secretion by the type II secretion system"/>
    <property type="evidence" value="ECO:0007669"/>
    <property type="project" value="InterPro"/>
</dbReference>
<dbReference type="InterPro" id="IPR045584">
    <property type="entry name" value="Pilin-like"/>
</dbReference>
<dbReference type="PANTHER" id="PTHR30093:SF34">
    <property type="entry name" value="PREPILIN PEPTIDASE-DEPENDENT PROTEIN D"/>
    <property type="match status" value="1"/>
</dbReference>
<comment type="caution">
    <text evidence="4">The sequence shown here is derived from an EMBL/GenBank/DDBJ whole genome shotgun (WGS) entry which is preliminary data.</text>
</comment>
<gene>
    <name evidence="4" type="ORF">E7027_06745</name>
</gene>
<comment type="similarity">
    <text evidence="1">Belongs to the N-Me-Phe pilin family.</text>
</comment>
<dbReference type="Pfam" id="PF07963">
    <property type="entry name" value="N_methyl"/>
    <property type="match status" value="1"/>
</dbReference>
<dbReference type="GO" id="GO:0044096">
    <property type="term" value="C:type IV pilus"/>
    <property type="evidence" value="ECO:0007669"/>
    <property type="project" value="TreeGrafter"/>
</dbReference>
<evidence type="ECO:0000313" key="4">
    <source>
        <dbReference type="EMBL" id="MBE6421800.1"/>
    </source>
</evidence>
<dbReference type="GO" id="GO:0015627">
    <property type="term" value="C:type II protein secretion system complex"/>
    <property type="evidence" value="ECO:0007669"/>
    <property type="project" value="InterPro"/>
</dbReference>
<keyword evidence="3" id="KW-1133">Transmembrane helix</keyword>
<dbReference type="AlphaFoldDB" id="A0A928DQY4"/>
<keyword evidence="2" id="KW-0488">Methylation</keyword>
<dbReference type="PANTHER" id="PTHR30093">
    <property type="entry name" value="GENERAL SECRETION PATHWAY PROTEIN G"/>
    <property type="match status" value="1"/>
</dbReference>
<dbReference type="SUPFAM" id="SSF54523">
    <property type="entry name" value="Pili subunits"/>
    <property type="match status" value="1"/>
</dbReference>
<dbReference type="EMBL" id="SUVG01000008">
    <property type="protein sequence ID" value="MBE6421800.1"/>
    <property type="molecule type" value="Genomic_DNA"/>
</dbReference>
<organism evidence="4 5">
    <name type="scientific">Candidatus Avelusimicrobium gallicola</name>
    <dbReference type="NCBI Taxonomy" id="2562704"/>
    <lineage>
        <taxon>Bacteria</taxon>
        <taxon>Pseudomonadati</taxon>
        <taxon>Elusimicrobiota</taxon>
        <taxon>Elusimicrobia</taxon>
        <taxon>Elusimicrobiales</taxon>
        <taxon>Elusimicrobiaceae</taxon>
        <taxon>Candidatus Avelusimicrobium</taxon>
    </lineage>
</organism>
<feature type="transmembrane region" description="Helical" evidence="3">
    <location>
        <begin position="6"/>
        <end position="26"/>
    </location>
</feature>